<dbReference type="InterPro" id="IPR050361">
    <property type="entry name" value="MPP/UQCRC_Complex"/>
</dbReference>
<dbReference type="GO" id="GO:0006508">
    <property type="term" value="P:proteolysis"/>
    <property type="evidence" value="ECO:0007669"/>
    <property type="project" value="UniProtKB-KW"/>
</dbReference>
<feature type="domain" description="Peptidase M16 N-terminal" evidence="5">
    <location>
        <begin position="496"/>
        <end position="600"/>
    </location>
</feature>
<dbReference type="RefSeq" id="WP_076346346.1">
    <property type="nucleotide sequence ID" value="NZ_CP019082.1"/>
</dbReference>
<dbReference type="GO" id="GO:0046872">
    <property type="term" value="F:metal ion binding"/>
    <property type="evidence" value="ECO:0007669"/>
    <property type="project" value="InterPro"/>
</dbReference>
<protein>
    <submittedName>
        <fullName evidence="7">Putative zinc protease</fullName>
        <ecNumber evidence="7">3.4.24.-</ecNumber>
    </submittedName>
</protein>
<dbReference type="InterPro" id="IPR001431">
    <property type="entry name" value="Pept_M16_Zn_BS"/>
</dbReference>
<feature type="domain" description="Peptidase M16 N-terminal" evidence="5">
    <location>
        <begin position="39"/>
        <end position="161"/>
    </location>
</feature>
<evidence type="ECO:0000256" key="3">
    <source>
        <dbReference type="RuleBase" id="RU004447"/>
    </source>
</evidence>
<evidence type="ECO:0000256" key="1">
    <source>
        <dbReference type="ARBA" id="ARBA00001947"/>
    </source>
</evidence>
<dbReference type="Pfam" id="PF00675">
    <property type="entry name" value="Peptidase_M16"/>
    <property type="match status" value="2"/>
</dbReference>
<accession>A0A1U7CQH9</accession>
<dbReference type="Pfam" id="PF05193">
    <property type="entry name" value="Peptidase_M16_C"/>
    <property type="match status" value="2"/>
</dbReference>
<comment type="cofactor">
    <cofactor evidence="1">
        <name>Zn(2+)</name>
        <dbReference type="ChEBI" id="CHEBI:29105"/>
    </cofactor>
</comment>
<feature type="region of interest" description="Disordered" evidence="4">
    <location>
        <begin position="688"/>
        <end position="709"/>
    </location>
</feature>
<dbReference type="STRING" id="1387353.BSF38_02685"/>
<dbReference type="KEGG" id="pbor:BSF38_02685"/>
<dbReference type="PROSITE" id="PS00143">
    <property type="entry name" value="INSULINASE"/>
    <property type="match status" value="1"/>
</dbReference>
<evidence type="ECO:0000256" key="4">
    <source>
        <dbReference type="SAM" id="MobiDB-lite"/>
    </source>
</evidence>
<feature type="region of interest" description="Disordered" evidence="4">
    <location>
        <begin position="226"/>
        <end position="245"/>
    </location>
</feature>
<dbReference type="InterPro" id="IPR011249">
    <property type="entry name" value="Metalloenz_LuxS/M16"/>
</dbReference>
<reference evidence="8" key="1">
    <citation type="submission" date="2016-12" db="EMBL/GenBank/DDBJ databases">
        <title>Comparative genomics of four Isosphaeraceae planctomycetes: a common pool of plasmids and glycoside hydrolase genes.</title>
        <authorList>
            <person name="Ivanova A."/>
        </authorList>
    </citation>
    <scope>NUCLEOTIDE SEQUENCE [LARGE SCALE GENOMIC DNA]</scope>
    <source>
        <strain evidence="8">PX4</strain>
    </source>
</reference>
<dbReference type="SUPFAM" id="SSF63411">
    <property type="entry name" value="LuxS/MPP-like metallohydrolase"/>
    <property type="match status" value="4"/>
</dbReference>
<keyword evidence="7" id="KW-0378">Hydrolase</keyword>
<dbReference type="GO" id="GO:0004222">
    <property type="term" value="F:metalloendopeptidase activity"/>
    <property type="evidence" value="ECO:0007669"/>
    <property type="project" value="InterPro"/>
</dbReference>
<keyword evidence="8" id="KW-1185">Reference proteome</keyword>
<dbReference type="OrthoDB" id="9811314at2"/>
<dbReference type="PANTHER" id="PTHR11851:SF49">
    <property type="entry name" value="MITOCHONDRIAL-PROCESSING PEPTIDASE SUBUNIT ALPHA"/>
    <property type="match status" value="1"/>
</dbReference>
<evidence type="ECO:0000259" key="6">
    <source>
        <dbReference type="Pfam" id="PF05193"/>
    </source>
</evidence>
<proteinExistence type="inferred from homology"/>
<organism evidence="7 8">
    <name type="scientific">Paludisphaera borealis</name>
    <dbReference type="NCBI Taxonomy" id="1387353"/>
    <lineage>
        <taxon>Bacteria</taxon>
        <taxon>Pseudomonadati</taxon>
        <taxon>Planctomycetota</taxon>
        <taxon>Planctomycetia</taxon>
        <taxon>Isosphaerales</taxon>
        <taxon>Isosphaeraceae</taxon>
        <taxon>Paludisphaera</taxon>
    </lineage>
</organism>
<sequence>MARRLKSQPSVARVGDQPVFERVLGNGLKVLVLPRKGVRIVVCDLFYPVGSFDEPPGKSGIAHFLEHMLFKGTERFPKGRIDQLAFLAGGQANADTGEDRTHYWFSLPAEQWELALEIEADRMVHAQFDPREVEAERQVIGEERARDVETPLIRLDQTHQALSYLRHPYRDPVIGWPEDLESIGAEDLESFYRRHYRPDGTVLVLAGDVEPGLVLDRALAHFGAIPPGQVQRPPRRDGIEGPQTGRRDFVMDESEALPRGILGWHTVPEDHPDSPALEVLADLLSAGRRSRLWRSLVDEDRLVGWVEAAHACGRQAGQFFVQLEAAEDQIDPSDVEEAIADVIADLAEIGPAPEELARVRNRFEAGWRWDQEDLLALACGVGQAALWGDWRDWQAEHAAALAVDAAAVRRVASKYLVESNLTAGWLLRPDDAKPNQRPAPALPLPKKREVAVTNAALASTTTIAHPKIEASTKAGRRTPRQVDYQPRRMLLSNGLRVIHERRPGVGVAAVDLYIEGGWVREAVPGVSALTSRMLEEGSVGRSSQELAAAIEDVGGSLELSTTWNSLRTRSEDLGLGLDLLADVIRRPLFPAEALDWAKQRIIGDLRGDREDPAFRADQTFRAMVYGDHPLGRDHRGGVREIGRLTRDDVFAHHRRCFAPETAFLVVVGEFDPRKLKRMIEKQFGDWEPKGEAAPSWPALPATGRPRSRRITHPGEQVHIVLGHRGIARRHPDYDALLVLDHILGSGPGFSDRLGRIVRDELGLVYTVGGGMTDSADLMPGLFRIYAGTMPEEADRVVAAIVDQIRAMHLGHFSDDEVAGVQQYLAGAALFELQTVEQRAERLVDLERLGLPLDEPKTWPERIAAITPRQVRDAARTHLHPDALFRVALGPLARPTRKARTR</sequence>
<dbReference type="Gene3D" id="3.30.830.10">
    <property type="entry name" value="Metalloenzyme, LuxS/M16 peptidase-like"/>
    <property type="match status" value="4"/>
</dbReference>
<comment type="similarity">
    <text evidence="2 3">Belongs to the peptidase M16 family.</text>
</comment>
<dbReference type="Proteomes" id="UP000186309">
    <property type="component" value="Chromosome"/>
</dbReference>
<feature type="domain" description="Peptidase M16 C-terminal" evidence="6">
    <location>
        <begin position="644"/>
        <end position="822"/>
    </location>
</feature>
<name>A0A1U7CQH9_9BACT</name>
<dbReference type="InterPro" id="IPR007863">
    <property type="entry name" value="Peptidase_M16_C"/>
</dbReference>
<evidence type="ECO:0000256" key="2">
    <source>
        <dbReference type="ARBA" id="ARBA00007261"/>
    </source>
</evidence>
<evidence type="ECO:0000313" key="7">
    <source>
        <dbReference type="EMBL" id="APW61181.1"/>
    </source>
</evidence>
<evidence type="ECO:0000313" key="8">
    <source>
        <dbReference type="Proteomes" id="UP000186309"/>
    </source>
</evidence>
<keyword evidence="7" id="KW-0645">Protease</keyword>
<dbReference type="AlphaFoldDB" id="A0A1U7CQH9"/>
<dbReference type="InterPro" id="IPR011765">
    <property type="entry name" value="Pept_M16_N"/>
</dbReference>
<evidence type="ECO:0000259" key="5">
    <source>
        <dbReference type="Pfam" id="PF00675"/>
    </source>
</evidence>
<dbReference type="PANTHER" id="PTHR11851">
    <property type="entry name" value="METALLOPROTEASE"/>
    <property type="match status" value="1"/>
</dbReference>
<feature type="domain" description="Peptidase M16 C-terminal" evidence="6">
    <location>
        <begin position="183"/>
        <end position="362"/>
    </location>
</feature>
<dbReference type="EMBL" id="CP019082">
    <property type="protein sequence ID" value="APW61181.1"/>
    <property type="molecule type" value="Genomic_DNA"/>
</dbReference>
<feature type="compositionally biased region" description="Basic and acidic residues" evidence="4">
    <location>
        <begin position="234"/>
        <end position="245"/>
    </location>
</feature>
<gene>
    <name evidence="7" type="ORF">BSF38_02685</name>
</gene>
<dbReference type="EC" id="3.4.24.-" evidence="7"/>